<feature type="transmembrane region" description="Helical" evidence="2">
    <location>
        <begin position="57"/>
        <end position="79"/>
    </location>
</feature>
<feature type="region of interest" description="Disordered" evidence="1">
    <location>
        <begin position="205"/>
        <end position="230"/>
    </location>
</feature>
<protein>
    <recommendedName>
        <fullName evidence="5">DUF4191 domain-containing protein</fullName>
    </recommendedName>
</protein>
<dbReference type="AlphaFoldDB" id="A0A923IXN1"/>
<evidence type="ECO:0000256" key="1">
    <source>
        <dbReference type="SAM" id="MobiDB-lite"/>
    </source>
</evidence>
<evidence type="ECO:0000313" key="3">
    <source>
        <dbReference type="EMBL" id="MBB6334598.1"/>
    </source>
</evidence>
<feature type="transmembrane region" description="Helical" evidence="2">
    <location>
        <begin position="29"/>
        <end position="51"/>
    </location>
</feature>
<dbReference type="Pfam" id="PF13829">
    <property type="entry name" value="DUF4191"/>
    <property type="match status" value="1"/>
</dbReference>
<reference evidence="3" key="1">
    <citation type="submission" date="2020-08" db="EMBL/GenBank/DDBJ databases">
        <title>Sequencing the genomes of 1000 actinobacteria strains.</title>
        <authorList>
            <person name="Klenk H.-P."/>
        </authorList>
    </citation>
    <scope>NUCLEOTIDE SEQUENCE</scope>
    <source>
        <strain evidence="3">DSM 10695</strain>
    </source>
</reference>
<feature type="compositionally biased region" description="Basic residues" evidence="1">
    <location>
        <begin position="221"/>
        <end position="230"/>
    </location>
</feature>
<dbReference type="EMBL" id="JACHMK010000001">
    <property type="protein sequence ID" value="MBB6334598.1"/>
    <property type="molecule type" value="Genomic_DNA"/>
</dbReference>
<dbReference type="Proteomes" id="UP000617426">
    <property type="component" value="Unassembled WGS sequence"/>
</dbReference>
<evidence type="ECO:0008006" key="5">
    <source>
        <dbReference type="Google" id="ProtNLM"/>
    </source>
</evidence>
<evidence type="ECO:0000313" key="4">
    <source>
        <dbReference type="Proteomes" id="UP000617426"/>
    </source>
</evidence>
<dbReference type="InterPro" id="IPR025445">
    <property type="entry name" value="DUF4191"/>
</dbReference>
<dbReference type="RefSeq" id="WP_184452479.1">
    <property type="nucleotide sequence ID" value="NZ_JACHMK010000001.1"/>
</dbReference>
<comment type="caution">
    <text evidence="3">The sequence shown here is derived from an EMBL/GenBank/DDBJ whole genome shotgun (WGS) entry which is preliminary data.</text>
</comment>
<sequence>MSENTAPKKRRWYHNLADAYRITKRTYPWIGWALVGSVILTLCIALIIAVLIEGNWIVWSILGLLFGATVAMTLLSFLVRRAMYAQIDGTVGSVYAVLSQISSGWIIPEQPLTVTREQDIVWRIIGRPGVVLISEGPSSRVQPLMSAERKKIQKVAKNVPVHVVQVGHAEGQVELAKLQSRIRSFKKVLTKEEVPQVSARLAALQSSQPPIPKGIDPMRARPNRRAMRGR</sequence>
<gene>
    <name evidence="3" type="ORF">HD592_001163</name>
</gene>
<keyword evidence="4" id="KW-1185">Reference proteome</keyword>
<proteinExistence type="predicted"/>
<name>A0A923IXN1_9ACTO</name>
<organism evidence="3 4">
    <name type="scientific">Schaalia hyovaginalis</name>
    <dbReference type="NCBI Taxonomy" id="29316"/>
    <lineage>
        <taxon>Bacteria</taxon>
        <taxon>Bacillati</taxon>
        <taxon>Actinomycetota</taxon>
        <taxon>Actinomycetes</taxon>
        <taxon>Actinomycetales</taxon>
        <taxon>Actinomycetaceae</taxon>
        <taxon>Schaalia</taxon>
    </lineage>
</organism>
<evidence type="ECO:0000256" key="2">
    <source>
        <dbReference type="SAM" id="Phobius"/>
    </source>
</evidence>
<keyword evidence="2" id="KW-0472">Membrane</keyword>
<keyword evidence="2" id="KW-0812">Transmembrane</keyword>
<keyword evidence="2" id="KW-1133">Transmembrane helix</keyword>
<accession>A0A923IXN1</accession>